<dbReference type="Pfam" id="PF25710">
    <property type="entry name" value="CrAss_Ring_3_4"/>
    <property type="match status" value="2"/>
</dbReference>
<evidence type="ECO:0000313" key="1">
    <source>
        <dbReference type="EMBL" id="DAD98390.1"/>
    </source>
</evidence>
<accession>A0A8S5NUH5</accession>
<dbReference type="EMBL" id="BK015261">
    <property type="protein sequence ID" value="DAD98390.1"/>
    <property type="molecule type" value="Genomic_DNA"/>
</dbReference>
<reference evidence="1" key="1">
    <citation type="journal article" date="2021" name="Proc. Natl. Acad. Sci. U.S.A.">
        <title>A Catalog of Tens of Thousands of Viruses from Human Metagenomes Reveals Hidden Associations with Chronic Diseases.</title>
        <authorList>
            <person name="Tisza M.J."/>
            <person name="Buck C.B."/>
        </authorList>
    </citation>
    <scope>NUCLEOTIDE SEQUENCE</scope>
    <source>
        <strain evidence="1">CtWDt29</strain>
    </source>
</reference>
<organism evidence="1">
    <name type="scientific">CrAss-like virus sp. ctWDt29</name>
    <dbReference type="NCBI Taxonomy" id="2825836"/>
    <lineage>
        <taxon>Viruses</taxon>
        <taxon>Duplodnaviria</taxon>
        <taxon>Heunggongvirae</taxon>
        <taxon>Uroviricota</taxon>
        <taxon>Caudoviricetes</taxon>
        <taxon>Crassvirales</taxon>
    </lineage>
</organism>
<protein>
    <submittedName>
        <fullName evidence="1">Uncharacterized protein</fullName>
    </submittedName>
</protein>
<dbReference type="InterPro" id="IPR057877">
    <property type="entry name" value="CrAss_Ring_3_4"/>
</dbReference>
<proteinExistence type="predicted"/>
<name>A0A8S5NUH5_9CAUD</name>
<sequence>MSVEEMDNMFDVLYNNITSNQAPGLNAYEKSIFLTKAQDEILKNYFNPKSKGNNTQDGFDGSVKRQVDFSMLTTVATTSATYYSYTLIADKTDKDGNPVYSRTKTTSSTPQSTYSYTEAYDSEGNVLKDTKGDVLYVKNEGTDVSGFDNSLFDTRPNSRSITLPPRLMFAINEMVEVSRNNKTILLQVVPVKFDEYSRLMCKPYKRPLKYQAWRLTNNDVVNKADIVVGPTDVLTKYTIRYVRRPNPIIVSNLDGLSIEGKEDKMECELDPILHEEILQRAVELAKIAWTNTGQDNLQAVMQAGQRSE</sequence>